<dbReference type="NCBIfam" id="TIGR02547">
    <property type="entry name" value="casA_cse1"/>
    <property type="match status" value="1"/>
</dbReference>
<accession>A0ABP8TGR8</accession>
<gene>
    <name evidence="2" type="primary">casA_1</name>
    <name evidence="2" type="ORF">GCM10023195_29860</name>
</gene>
<dbReference type="InterPro" id="IPR013381">
    <property type="entry name" value="CRISPR-assoc_prot_Cse1"/>
</dbReference>
<evidence type="ECO:0000256" key="1">
    <source>
        <dbReference type="SAM" id="MobiDB-lite"/>
    </source>
</evidence>
<dbReference type="Gene3D" id="1.10.132.100">
    <property type="match status" value="1"/>
</dbReference>
<comment type="caution">
    <text evidence="2">The sequence shown here is derived from an EMBL/GenBank/DDBJ whole genome shotgun (WGS) entry which is preliminary data.</text>
</comment>
<dbReference type="EMBL" id="BAABHJ010000007">
    <property type="protein sequence ID" value="GAA4607772.1"/>
    <property type="molecule type" value="Genomic_DNA"/>
</dbReference>
<dbReference type="RefSeq" id="WP_345353898.1">
    <property type="nucleotide sequence ID" value="NZ_BAABHJ010000007.1"/>
</dbReference>
<dbReference type="Pfam" id="PF09481">
    <property type="entry name" value="CRISPR_Cse1"/>
    <property type="match status" value="1"/>
</dbReference>
<organism evidence="2 3">
    <name type="scientific">Actinoallomurus liliacearum</name>
    <dbReference type="NCBI Taxonomy" id="1080073"/>
    <lineage>
        <taxon>Bacteria</taxon>
        <taxon>Bacillati</taxon>
        <taxon>Actinomycetota</taxon>
        <taxon>Actinomycetes</taxon>
        <taxon>Streptosporangiales</taxon>
        <taxon>Thermomonosporaceae</taxon>
        <taxon>Actinoallomurus</taxon>
    </lineage>
</organism>
<evidence type="ECO:0000313" key="3">
    <source>
        <dbReference type="Proteomes" id="UP001500212"/>
    </source>
</evidence>
<dbReference type="Proteomes" id="UP001500212">
    <property type="component" value="Unassembled WGS sequence"/>
</dbReference>
<feature type="compositionally biased region" description="Basic and acidic residues" evidence="1">
    <location>
        <begin position="208"/>
        <end position="221"/>
    </location>
</feature>
<feature type="region of interest" description="Disordered" evidence="1">
    <location>
        <begin position="208"/>
        <end position="238"/>
    </location>
</feature>
<sequence length="531" mass="59800">MTFDLITQPWLPIVGTSGELYEVGLADLVRRAHESRRIAGESPTMTAALHRLVLAFTHRVYGPSDEDAWNRLWMADGFDTAPIEEYVRQWPGRFDLFHPSRPFLQCPLLASCTTITPAKLVMYRAAGNNRTLFDHTTSERPVTIRPAEAARWLVTLLFYDTGGTKSAYRKQRYSEPAPGNLFGCVLVEGSTLKETLLLNLLTYDPDHGVPHGTTHDDRPAWEAEPPQPEPDERSPLGWTDMLTWPSRRVLLRHREGADGPIVDGAVITPGTRLRTGTAKQIDLARAEHMAAYQRRTKAKQGSLTPVKLQGRRGIWRHSQELLLSPGETAPRRRPAAMDQIAMLAEYGSIPEDAVYTLRVMGQRLSDQGGSVRSWHEEAVPAPIALLRAELPEAEAPMGHAIWLADEVGKALYGMEWNYLKTFGDVPDGSISIDLLYWPRLTDPFRRFLLTFAEELRTQQPLASLSAWRDEVTNVAREAARRWAEGAPRRGRYLLLAAEHVGRFEGRLSWLRKRFDSELTRDLPAPPEEAAV</sequence>
<keyword evidence="3" id="KW-1185">Reference proteome</keyword>
<proteinExistence type="predicted"/>
<protein>
    <submittedName>
        <fullName evidence="2">Type I-E CRISPR-associated protein Cse1/CasA</fullName>
    </submittedName>
</protein>
<reference evidence="3" key="1">
    <citation type="journal article" date="2019" name="Int. J. Syst. Evol. Microbiol.">
        <title>The Global Catalogue of Microorganisms (GCM) 10K type strain sequencing project: providing services to taxonomists for standard genome sequencing and annotation.</title>
        <authorList>
            <consortium name="The Broad Institute Genomics Platform"/>
            <consortium name="The Broad Institute Genome Sequencing Center for Infectious Disease"/>
            <person name="Wu L."/>
            <person name="Ma J."/>
        </authorList>
    </citation>
    <scope>NUCLEOTIDE SEQUENCE [LARGE SCALE GENOMIC DNA]</scope>
    <source>
        <strain evidence="3">JCM 17938</strain>
    </source>
</reference>
<evidence type="ECO:0000313" key="2">
    <source>
        <dbReference type="EMBL" id="GAA4607772.1"/>
    </source>
</evidence>
<name>A0ABP8TGR8_9ACTN</name>